<comment type="caution">
    <text evidence="1">The sequence shown here is derived from an EMBL/GenBank/DDBJ whole genome shotgun (WGS) entry which is preliminary data.</text>
</comment>
<evidence type="ECO:0000313" key="1">
    <source>
        <dbReference type="EMBL" id="KAK3610475.1"/>
    </source>
</evidence>
<reference evidence="1" key="2">
    <citation type="journal article" date="2021" name="Genome Biol. Evol.">
        <title>Developing a high-quality reference genome for a parasitic bivalve with doubly uniparental inheritance (Bivalvia: Unionida).</title>
        <authorList>
            <person name="Smith C.H."/>
        </authorList>
    </citation>
    <scope>NUCLEOTIDE SEQUENCE</scope>
    <source>
        <strain evidence="1">CHS0354</strain>
        <tissue evidence="1">Mantle</tissue>
    </source>
</reference>
<sequence length="116" mass="13326">MFCEMWKQKRRNSKMHPSSTFTNAKGIANPATTKEESLLCIAVMVLAMLLLYRLTEHLDHDLLPECQCGFRKEIGIINIIFVARQMQEKCQEQNVQLYTTVMDLTKAFDTVSPEGL</sequence>
<evidence type="ECO:0008006" key="3">
    <source>
        <dbReference type="Google" id="ProtNLM"/>
    </source>
</evidence>
<protein>
    <recommendedName>
        <fullName evidence="3">Reverse transcriptase domain-containing protein</fullName>
    </recommendedName>
</protein>
<reference evidence="1" key="1">
    <citation type="journal article" date="2021" name="Genome Biol. Evol.">
        <title>A High-Quality Reference Genome for a Parasitic Bivalve with Doubly Uniparental Inheritance (Bivalvia: Unionida).</title>
        <authorList>
            <person name="Smith C.H."/>
        </authorList>
    </citation>
    <scope>NUCLEOTIDE SEQUENCE</scope>
    <source>
        <strain evidence="1">CHS0354</strain>
    </source>
</reference>
<evidence type="ECO:0000313" key="2">
    <source>
        <dbReference type="Proteomes" id="UP001195483"/>
    </source>
</evidence>
<dbReference type="EMBL" id="JAEAOA010001024">
    <property type="protein sequence ID" value="KAK3610475.1"/>
    <property type="molecule type" value="Genomic_DNA"/>
</dbReference>
<keyword evidence="2" id="KW-1185">Reference proteome</keyword>
<reference evidence="1" key="3">
    <citation type="submission" date="2023-05" db="EMBL/GenBank/DDBJ databases">
        <authorList>
            <person name="Smith C.H."/>
        </authorList>
    </citation>
    <scope>NUCLEOTIDE SEQUENCE</scope>
    <source>
        <strain evidence="1">CHS0354</strain>
        <tissue evidence="1">Mantle</tissue>
    </source>
</reference>
<name>A0AAE0THI7_9BIVA</name>
<accession>A0AAE0THI7</accession>
<dbReference type="Proteomes" id="UP001195483">
    <property type="component" value="Unassembled WGS sequence"/>
</dbReference>
<dbReference type="AlphaFoldDB" id="A0AAE0THI7"/>
<gene>
    <name evidence="1" type="ORF">CHS0354_016666</name>
</gene>
<proteinExistence type="predicted"/>
<organism evidence="1 2">
    <name type="scientific">Potamilus streckersoni</name>
    <dbReference type="NCBI Taxonomy" id="2493646"/>
    <lineage>
        <taxon>Eukaryota</taxon>
        <taxon>Metazoa</taxon>
        <taxon>Spiralia</taxon>
        <taxon>Lophotrochozoa</taxon>
        <taxon>Mollusca</taxon>
        <taxon>Bivalvia</taxon>
        <taxon>Autobranchia</taxon>
        <taxon>Heteroconchia</taxon>
        <taxon>Palaeoheterodonta</taxon>
        <taxon>Unionida</taxon>
        <taxon>Unionoidea</taxon>
        <taxon>Unionidae</taxon>
        <taxon>Ambleminae</taxon>
        <taxon>Lampsilini</taxon>
        <taxon>Potamilus</taxon>
    </lineage>
</organism>